<proteinExistence type="predicted"/>
<dbReference type="InterPro" id="IPR032675">
    <property type="entry name" value="LRR_dom_sf"/>
</dbReference>
<gene>
    <name evidence="1" type="ORF">R3P38DRAFT_3253727</name>
</gene>
<comment type="caution">
    <text evidence="1">The sequence shown here is derived from an EMBL/GenBank/DDBJ whole genome shotgun (WGS) entry which is preliminary data.</text>
</comment>
<accession>A0AAW0DWW6</accession>
<sequence length="274" mass="31415">MTEEETLINLPPELERVIFELAAWLYPSMIQTLILVAKRVCIWIEPQLYHVVLCDGGETQLLIKMLEYKSPEFLQAHVRHLALSSSTSRDEVTRILSICTNIRDLALWTGDTYPAMLPLLRNLTSLKCLSINLYSLFGGPENFQIPPVDDLAFKNLTHLDVFSDIPEPLWPFFGMLPSLTHLSLSDFYDSDMVDMVFDTCASLELLVVVSTEEDNEDMFQPSDTADPRLCSVSCQEFRLDWIEGAWGRCDYWRRAESMVEKRRSRAVVAPEEGR</sequence>
<keyword evidence="2" id="KW-1185">Reference proteome</keyword>
<dbReference type="EMBL" id="JAWWNJ010000005">
    <property type="protein sequence ID" value="KAK7055736.1"/>
    <property type="molecule type" value="Genomic_DNA"/>
</dbReference>
<organism evidence="1 2">
    <name type="scientific">Favolaschia claudopus</name>
    <dbReference type="NCBI Taxonomy" id="2862362"/>
    <lineage>
        <taxon>Eukaryota</taxon>
        <taxon>Fungi</taxon>
        <taxon>Dikarya</taxon>
        <taxon>Basidiomycota</taxon>
        <taxon>Agaricomycotina</taxon>
        <taxon>Agaricomycetes</taxon>
        <taxon>Agaricomycetidae</taxon>
        <taxon>Agaricales</taxon>
        <taxon>Marasmiineae</taxon>
        <taxon>Mycenaceae</taxon>
        <taxon>Favolaschia</taxon>
    </lineage>
</organism>
<protein>
    <recommendedName>
        <fullName evidence="3">F-box domain-containing protein</fullName>
    </recommendedName>
</protein>
<reference evidence="1 2" key="1">
    <citation type="journal article" date="2024" name="J Genomics">
        <title>Draft genome sequencing and assembly of Favolaschia claudopus CIRM-BRFM 2984 isolated from oak limbs.</title>
        <authorList>
            <person name="Navarro D."/>
            <person name="Drula E."/>
            <person name="Chaduli D."/>
            <person name="Cazenave R."/>
            <person name="Ahrendt S."/>
            <person name="Wang J."/>
            <person name="Lipzen A."/>
            <person name="Daum C."/>
            <person name="Barry K."/>
            <person name="Grigoriev I.V."/>
            <person name="Favel A."/>
            <person name="Rosso M.N."/>
            <person name="Martin F."/>
        </authorList>
    </citation>
    <scope>NUCLEOTIDE SEQUENCE [LARGE SCALE GENOMIC DNA]</scope>
    <source>
        <strain evidence="1 2">CIRM-BRFM 2984</strain>
    </source>
</reference>
<dbReference type="Proteomes" id="UP001362999">
    <property type="component" value="Unassembled WGS sequence"/>
</dbReference>
<dbReference type="SUPFAM" id="SSF52058">
    <property type="entry name" value="L domain-like"/>
    <property type="match status" value="1"/>
</dbReference>
<name>A0AAW0DWW6_9AGAR</name>
<evidence type="ECO:0000313" key="1">
    <source>
        <dbReference type="EMBL" id="KAK7055736.1"/>
    </source>
</evidence>
<evidence type="ECO:0000313" key="2">
    <source>
        <dbReference type="Proteomes" id="UP001362999"/>
    </source>
</evidence>
<dbReference type="AlphaFoldDB" id="A0AAW0DWW6"/>
<dbReference type="Gene3D" id="3.80.10.10">
    <property type="entry name" value="Ribonuclease Inhibitor"/>
    <property type="match status" value="1"/>
</dbReference>
<evidence type="ECO:0008006" key="3">
    <source>
        <dbReference type="Google" id="ProtNLM"/>
    </source>
</evidence>